<dbReference type="RefSeq" id="WP_078767684.1">
    <property type="nucleotide sequence ID" value="NZ_FUWW01000002.1"/>
</dbReference>
<dbReference type="NCBIfam" id="NF003816">
    <property type="entry name" value="PRK05406.1-5"/>
    <property type="match status" value="1"/>
</dbReference>
<dbReference type="AlphaFoldDB" id="A0A1T4JYG1"/>
<dbReference type="OrthoDB" id="9773478at2"/>
<dbReference type="CDD" id="cd10787">
    <property type="entry name" value="LamB_YcsF_like"/>
    <property type="match status" value="1"/>
</dbReference>
<dbReference type="EMBL" id="FUWW01000002">
    <property type="protein sequence ID" value="SJZ35168.1"/>
    <property type="molecule type" value="Genomic_DNA"/>
</dbReference>
<dbReference type="InterPro" id="IPR005501">
    <property type="entry name" value="LamB/YcsF/PxpA-like"/>
</dbReference>
<gene>
    <name evidence="1" type="ORF">SAMN02745114_00174</name>
</gene>
<keyword evidence="2" id="KW-1185">Reference proteome</keyword>
<organism evidence="1 2">
    <name type="scientific">Eubacterium coprostanoligenes</name>
    <dbReference type="NCBI Taxonomy" id="290054"/>
    <lineage>
        <taxon>Bacteria</taxon>
        <taxon>Bacillati</taxon>
        <taxon>Bacillota</taxon>
        <taxon>Clostridia</taxon>
        <taxon>Eubacteriales</taxon>
        <taxon>Eubacteriaceae</taxon>
        <taxon>Eubacterium</taxon>
    </lineage>
</organism>
<name>A0A1T4JYG1_9FIRM</name>
<dbReference type="SUPFAM" id="SSF88713">
    <property type="entry name" value="Glycoside hydrolase/deacetylase"/>
    <property type="match status" value="1"/>
</dbReference>
<evidence type="ECO:0000313" key="1">
    <source>
        <dbReference type="EMBL" id="SJZ35168.1"/>
    </source>
</evidence>
<dbReference type="Pfam" id="PF03746">
    <property type="entry name" value="LamB_YcsF"/>
    <property type="match status" value="1"/>
</dbReference>
<dbReference type="STRING" id="290054.SAMN02745114_00174"/>
<dbReference type="GO" id="GO:0005975">
    <property type="term" value="P:carbohydrate metabolic process"/>
    <property type="evidence" value="ECO:0007669"/>
    <property type="project" value="InterPro"/>
</dbReference>
<dbReference type="Proteomes" id="UP000190657">
    <property type="component" value="Unassembled WGS sequence"/>
</dbReference>
<protein>
    <submittedName>
        <fullName evidence="1">UPF0271 protein</fullName>
    </submittedName>
</protein>
<reference evidence="1 2" key="1">
    <citation type="submission" date="2017-02" db="EMBL/GenBank/DDBJ databases">
        <authorList>
            <person name="Peterson S.W."/>
        </authorList>
    </citation>
    <scope>NUCLEOTIDE SEQUENCE [LARGE SCALE GENOMIC DNA]</scope>
    <source>
        <strain evidence="1 2">ATCC 51222</strain>
    </source>
</reference>
<dbReference type="Gene3D" id="3.20.20.370">
    <property type="entry name" value="Glycoside hydrolase/deacetylase"/>
    <property type="match status" value="1"/>
</dbReference>
<dbReference type="InterPro" id="IPR011330">
    <property type="entry name" value="Glyco_hydro/deAcase_b/a-brl"/>
</dbReference>
<proteinExistence type="predicted"/>
<accession>A0A1T4JYG1</accession>
<dbReference type="PANTHER" id="PTHR30292:SF0">
    <property type="entry name" value="5-OXOPROLINASE SUBUNIT A"/>
    <property type="match status" value="1"/>
</dbReference>
<dbReference type="NCBIfam" id="NF003814">
    <property type="entry name" value="PRK05406.1-3"/>
    <property type="match status" value="1"/>
</dbReference>
<dbReference type="PANTHER" id="PTHR30292">
    <property type="entry name" value="UNCHARACTERIZED PROTEIN YBGL-RELATED"/>
    <property type="match status" value="1"/>
</dbReference>
<evidence type="ECO:0000313" key="2">
    <source>
        <dbReference type="Proteomes" id="UP000190657"/>
    </source>
</evidence>
<sequence length="251" mass="27122">MYFVDLNSDLGEGAAFDSQIIPLITSANIACGFHAGDSNIMNTTVALCKENSVAFGAHLGYLDKENFGRTNMTLSPEEVYNITLCQLGSLSAFAKAQGVKMQHVKPHGAMYNMAAKDMEMSLAIANAIKDFDSSLILLALSGSKMIEAAKQVGIKYASEVFADRAYEADGSLRKRTLEGSMITDENEAISRVIRMIKEGKVTAYTGEEVPIEAHSVCVHGDGEKALDFVHALNKAFAENDIKTVPLSEVIE</sequence>